<sequence>MEYVYPIVGLVAGACLVGLSVVTAFVYTPYTTSLVDSVVTAFTGVTLQIGDFVAVSSVTAILFDVLAGQFGVRYPIIVPCVFAYVITHVVVYYSCLRITDLQSEPLDPNFDIRQNPMKLMALSIPGALILLAPRDRDHSNR</sequence>
<evidence type="ECO:0000313" key="3">
    <source>
        <dbReference type="EMBL" id="MFC6824799.1"/>
    </source>
</evidence>
<evidence type="ECO:0000259" key="2">
    <source>
        <dbReference type="Pfam" id="PF26454"/>
    </source>
</evidence>
<dbReference type="AlphaFoldDB" id="A0ABD5TWC8"/>
<keyword evidence="1" id="KW-0472">Membrane</keyword>
<protein>
    <recommendedName>
        <fullName evidence="2">DUF8133 domain-containing protein</fullName>
    </recommendedName>
</protein>
<name>A0ABD5TWC8_9EURY</name>
<keyword evidence="1" id="KW-1133">Transmembrane helix</keyword>
<evidence type="ECO:0000313" key="4">
    <source>
        <dbReference type="Proteomes" id="UP001596408"/>
    </source>
</evidence>
<keyword evidence="1" id="KW-0812">Transmembrane</keyword>
<accession>A0ABD5TWC8</accession>
<comment type="caution">
    <text evidence="3">The sequence shown here is derived from an EMBL/GenBank/DDBJ whole genome shotgun (WGS) entry which is preliminary data.</text>
</comment>
<gene>
    <name evidence="3" type="ORF">ACFQEV_07290</name>
</gene>
<dbReference type="EMBL" id="JBHSXH010000009">
    <property type="protein sequence ID" value="MFC6824799.1"/>
    <property type="molecule type" value="Genomic_DNA"/>
</dbReference>
<keyword evidence="4" id="KW-1185">Reference proteome</keyword>
<dbReference type="InterPro" id="IPR058446">
    <property type="entry name" value="DUF8133"/>
</dbReference>
<evidence type="ECO:0000256" key="1">
    <source>
        <dbReference type="SAM" id="Phobius"/>
    </source>
</evidence>
<dbReference type="RefSeq" id="WP_379694205.1">
    <property type="nucleotide sequence ID" value="NZ_JBHSXH010000009.1"/>
</dbReference>
<dbReference type="Pfam" id="PF26454">
    <property type="entry name" value="DUF8133"/>
    <property type="match status" value="1"/>
</dbReference>
<feature type="domain" description="DUF8133" evidence="2">
    <location>
        <begin position="1"/>
        <end position="139"/>
    </location>
</feature>
<dbReference type="Proteomes" id="UP001596408">
    <property type="component" value="Unassembled WGS sequence"/>
</dbReference>
<feature type="transmembrane region" description="Helical" evidence="1">
    <location>
        <begin position="7"/>
        <end position="27"/>
    </location>
</feature>
<feature type="transmembrane region" description="Helical" evidence="1">
    <location>
        <begin position="74"/>
        <end position="94"/>
    </location>
</feature>
<organism evidence="3 4">
    <name type="scientific">Halopelagius fulvigenes</name>
    <dbReference type="NCBI Taxonomy" id="1198324"/>
    <lineage>
        <taxon>Archaea</taxon>
        <taxon>Methanobacteriati</taxon>
        <taxon>Methanobacteriota</taxon>
        <taxon>Stenosarchaea group</taxon>
        <taxon>Halobacteria</taxon>
        <taxon>Halobacteriales</taxon>
        <taxon>Haloferacaceae</taxon>
    </lineage>
</organism>
<proteinExistence type="predicted"/>
<reference evidence="3 4" key="1">
    <citation type="journal article" date="2019" name="Int. J. Syst. Evol. Microbiol.">
        <title>The Global Catalogue of Microorganisms (GCM) 10K type strain sequencing project: providing services to taxonomists for standard genome sequencing and annotation.</title>
        <authorList>
            <consortium name="The Broad Institute Genomics Platform"/>
            <consortium name="The Broad Institute Genome Sequencing Center for Infectious Disease"/>
            <person name="Wu L."/>
            <person name="Ma J."/>
        </authorList>
    </citation>
    <scope>NUCLEOTIDE SEQUENCE [LARGE SCALE GENOMIC DNA]</scope>
    <source>
        <strain evidence="3 4">YIM 94188</strain>
    </source>
</reference>